<gene>
    <name evidence="2" type="ORF">NRB20_75570</name>
</gene>
<feature type="region of interest" description="Disordered" evidence="1">
    <location>
        <begin position="206"/>
        <end position="227"/>
    </location>
</feature>
<reference evidence="2 3" key="1">
    <citation type="submission" date="2019-10" db="EMBL/GenBank/DDBJ databases">
        <title>Nocardia macrotermitis sp. nov. and Nocardia aurantia sp. nov., isolated from the gut of fungus growing-termite Macrotermes natalensis.</title>
        <authorList>
            <person name="Benndorf R."/>
            <person name="Schwitalla J."/>
            <person name="Martin K."/>
            <person name="De Beer W."/>
            <person name="Kaster A.-K."/>
            <person name="Vollmers J."/>
            <person name="Poulsen M."/>
            <person name="Beemelmanns C."/>
        </authorList>
    </citation>
    <scope>NUCLEOTIDE SEQUENCE [LARGE SCALE GENOMIC DNA]</scope>
    <source>
        <strain evidence="2 3">RB20</strain>
    </source>
</reference>
<protein>
    <recommendedName>
        <fullName evidence="4">CRISPR-associated protein Csb2</fullName>
    </recommendedName>
</protein>
<dbReference type="Proteomes" id="UP000438448">
    <property type="component" value="Unassembled WGS sequence"/>
</dbReference>
<evidence type="ECO:0000256" key="1">
    <source>
        <dbReference type="SAM" id="MobiDB-lite"/>
    </source>
</evidence>
<sequence>MSGLFGINARFPLGVYTGHRFDGTPDPFPDPARLHAALVNAAGQGSTAVLEGNELRPSDAAMAALRWLESNPPTGIRLPSMTPVAVRAVTAYRAEGVVRYEGKRWVDKKTQRAFSDGVAVDGAVGWSWEGVEVPRSVAATLAELCADVSCLGEATSPVILEIGEVVPTEVLRVNLKAYQRGGRRVRTAASGRSAVLVDAHCAARPAKRPTVANDRHTSADSPAPSTVPVEGLSELRYAPVVVEPLAAPWQQVLLLETKERIEPQDRVMWAVALHRALIARIGYGAPPLVTGKYEDGVTPPVNRLAIQYLDASLTAGLGLTDPAFGLMLPGDVAAQDLLMLGGALRDLKGIRSRDKAIRLTPSSRTLDATTFWPAVQPGHRRMWRTHPAVMPETSRRQGGDKPWSLVDAALLSVGFVWRGEFPDVAPRDYRGLVDAVKSAGVKALSPSLVTREVSRYAHKMPKGVVAQPYRTTIDLGSLAPERAMAAIGQTRHLGGGLLVPMDMPTDAAELLFEEAR</sequence>
<dbReference type="AlphaFoldDB" id="A0A7K0DGK4"/>
<dbReference type="EMBL" id="WEGK01000036">
    <property type="protein sequence ID" value="MQY24422.1"/>
    <property type="molecule type" value="Genomic_DNA"/>
</dbReference>
<accession>A0A7K0DGK4</accession>
<proteinExistence type="predicted"/>
<evidence type="ECO:0008006" key="4">
    <source>
        <dbReference type="Google" id="ProtNLM"/>
    </source>
</evidence>
<organism evidence="2 3">
    <name type="scientific">Nocardia macrotermitis</name>
    <dbReference type="NCBI Taxonomy" id="2585198"/>
    <lineage>
        <taxon>Bacteria</taxon>
        <taxon>Bacillati</taxon>
        <taxon>Actinomycetota</taxon>
        <taxon>Actinomycetes</taxon>
        <taxon>Mycobacteriales</taxon>
        <taxon>Nocardiaceae</taxon>
        <taxon>Nocardia</taxon>
    </lineage>
</organism>
<name>A0A7K0DGK4_9NOCA</name>
<evidence type="ECO:0000313" key="2">
    <source>
        <dbReference type="EMBL" id="MQY24422.1"/>
    </source>
</evidence>
<evidence type="ECO:0000313" key="3">
    <source>
        <dbReference type="Proteomes" id="UP000438448"/>
    </source>
</evidence>
<dbReference type="InterPro" id="IPR019089">
    <property type="entry name" value="Cas_GSU0054"/>
</dbReference>
<dbReference type="NCBIfam" id="TIGR02165">
    <property type="entry name" value="cas5_6_GSU0054"/>
    <property type="match status" value="1"/>
</dbReference>
<comment type="caution">
    <text evidence="2">The sequence shown here is derived from an EMBL/GenBank/DDBJ whole genome shotgun (WGS) entry which is preliminary data.</text>
</comment>
<keyword evidence="3" id="KW-1185">Reference proteome</keyword>
<dbReference type="RefSeq" id="WP_319945880.1">
    <property type="nucleotide sequence ID" value="NZ_WEGK01000036.1"/>
</dbReference>